<evidence type="ECO:0000313" key="3">
    <source>
        <dbReference type="Proteomes" id="UP000231669"/>
    </source>
</evidence>
<keyword evidence="1" id="KW-0472">Membrane</keyword>
<feature type="transmembrane region" description="Helical" evidence="1">
    <location>
        <begin position="49"/>
        <end position="73"/>
    </location>
</feature>
<evidence type="ECO:0000256" key="1">
    <source>
        <dbReference type="SAM" id="Phobius"/>
    </source>
</evidence>
<gene>
    <name evidence="2" type="ORF">COT08_00170</name>
</gene>
<dbReference type="EMBL" id="PEXE01000004">
    <property type="protein sequence ID" value="PIU28862.1"/>
    <property type="molecule type" value="Genomic_DNA"/>
</dbReference>
<evidence type="ECO:0000313" key="2">
    <source>
        <dbReference type="EMBL" id="PIU28862.1"/>
    </source>
</evidence>
<feature type="transmembrane region" description="Helical" evidence="1">
    <location>
        <begin position="85"/>
        <end position="103"/>
    </location>
</feature>
<dbReference type="Proteomes" id="UP000231669">
    <property type="component" value="Unassembled WGS sequence"/>
</dbReference>
<organism evidence="2 3">
    <name type="scientific">Candidatus Woesebacteria bacterium CG07_land_8_20_14_0_80_44_9</name>
    <dbReference type="NCBI Taxonomy" id="1975058"/>
    <lineage>
        <taxon>Bacteria</taxon>
        <taxon>Candidatus Woeseibacteriota</taxon>
    </lineage>
</organism>
<keyword evidence="1" id="KW-1133">Transmembrane helix</keyword>
<reference evidence="3" key="1">
    <citation type="submission" date="2017-09" db="EMBL/GenBank/DDBJ databases">
        <title>Depth-based differentiation of microbial function through sediment-hosted aquifers and enrichment of novel symbionts in the deep terrestrial subsurface.</title>
        <authorList>
            <person name="Probst A.J."/>
            <person name="Ladd B."/>
            <person name="Jarett J.K."/>
            <person name="Geller-Mcgrath D.E."/>
            <person name="Sieber C.M.K."/>
            <person name="Emerson J.B."/>
            <person name="Anantharaman K."/>
            <person name="Thomas B.C."/>
            <person name="Malmstrom R."/>
            <person name="Stieglmeier M."/>
            <person name="Klingl A."/>
            <person name="Woyke T."/>
            <person name="Ryan C.M."/>
            <person name="Banfield J.F."/>
        </authorList>
    </citation>
    <scope>NUCLEOTIDE SEQUENCE [LARGE SCALE GENOMIC DNA]</scope>
</reference>
<proteinExistence type="predicted"/>
<comment type="caution">
    <text evidence="2">The sequence shown here is derived from an EMBL/GenBank/DDBJ whole genome shotgun (WGS) entry which is preliminary data.</text>
</comment>
<accession>A0A2M6YFD2</accession>
<keyword evidence="1" id="KW-0812">Transmembrane</keyword>
<dbReference type="AlphaFoldDB" id="A0A2M6YFD2"/>
<name>A0A2M6YFD2_9BACT</name>
<evidence type="ECO:0008006" key="4">
    <source>
        <dbReference type="Google" id="ProtNLM"/>
    </source>
</evidence>
<sequence length="227" mass="25984">MRGKIINYFKKNWPLLVILVDKHLRLIGQETSSQGVFIGPLFYYLQIPFGILLGIAWNFNLALAILTPLVLVAQIVSKKKIKVRYLFFGLAAFLIAFSPFIIFELRHSFRQTKAIVSSLTTNFLFQSEDSRNHNYPCVSISYITSPGNNLGYRYFFWLKKMHVNQPDSGSPVYTIVFPHSLVDRIDENFSALGLILPEYQKYTQSKVDQSCSGENSNLVDAMFGYTE</sequence>
<protein>
    <recommendedName>
        <fullName evidence="4">Glycosyltransferase RgtA/B/C/D-like domain-containing protein</fullName>
    </recommendedName>
</protein>